<evidence type="ECO:0000313" key="3">
    <source>
        <dbReference type="Proteomes" id="UP000237105"/>
    </source>
</evidence>
<gene>
    <name evidence="2" type="ORF">PanWU01x14_320810</name>
</gene>
<feature type="region of interest" description="Disordered" evidence="1">
    <location>
        <begin position="1"/>
        <end position="21"/>
    </location>
</feature>
<organism evidence="2 3">
    <name type="scientific">Parasponia andersonii</name>
    <name type="common">Sponia andersonii</name>
    <dbReference type="NCBI Taxonomy" id="3476"/>
    <lineage>
        <taxon>Eukaryota</taxon>
        <taxon>Viridiplantae</taxon>
        <taxon>Streptophyta</taxon>
        <taxon>Embryophyta</taxon>
        <taxon>Tracheophyta</taxon>
        <taxon>Spermatophyta</taxon>
        <taxon>Magnoliopsida</taxon>
        <taxon>eudicotyledons</taxon>
        <taxon>Gunneridae</taxon>
        <taxon>Pentapetalae</taxon>
        <taxon>rosids</taxon>
        <taxon>fabids</taxon>
        <taxon>Rosales</taxon>
        <taxon>Cannabaceae</taxon>
        <taxon>Parasponia</taxon>
    </lineage>
</organism>
<evidence type="ECO:0000313" key="2">
    <source>
        <dbReference type="EMBL" id="PON37360.1"/>
    </source>
</evidence>
<accession>A0A2P5ALF6</accession>
<evidence type="ECO:0000256" key="1">
    <source>
        <dbReference type="SAM" id="MobiDB-lite"/>
    </source>
</evidence>
<name>A0A2P5ALF6_PARAD</name>
<keyword evidence="3" id="KW-1185">Reference proteome</keyword>
<sequence length="103" mass="11938">MYDVDDPPALNVQHSGASPHAPPEVALRYAWHRLAAEQLSGELRRVWEQLRYRMVLLLVTLKGREGLSWIPWWEISDVTQVEGSRREGAMTRRWVEAEMEVIG</sequence>
<dbReference type="EMBL" id="JXTB01000533">
    <property type="protein sequence ID" value="PON37360.1"/>
    <property type="molecule type" value="Genomic_DNA"/>
</dbReference>
<proteinExistence type="predicted"/>
<dbReference type="Proteomes" id="UP000237105">
    <property type="component" value="Unassembled WGS sequence"/>
</dbReference>
<reference evidence="3" key="1">
    <citation type="submission" date="2016-06" db="EMBL/GenBank/DDBJ databases">
        <title>Parallel loss of symbiosis genes in relatives of nitrogen-fixing non-legume Parasponia.</title>
        <authorList>
            <person name="Van Velzen R."/>
            <person name="Holmer R."/>
            <person name="Bu F."/>
            <person name="Rutten L."/>
            <person name="Van Zeijl A."/>
            <person name="Liu W."/>
            <person name="Santuari L."/>
            <person name="Cao Q."/>
            <person name="Sharma T."/>
            <person name="Shen D."/>
            <person name="Roswanjaya Y."/>
            <person name="Wardhani T."/>
            <person name="Kalhor M.S."/>
            <person name="Jansen J."/>
            <person name="Van den Hoogen J."/>
            <person name="Gungor B."/>
            <person name="Hartog M."/>
            <person name="Hontelez J."/>
            <person name="Verver J."/>
            <person name="Yang W.-C."/>
            <person name="Schijlen E."/>
            <person name="Repin R."/>
            <person name="Schilthuizen M."/>
            <person name="Schranz E."/>
            <person name="Heidstra R."/>
            <person name="Miyata K."/>
            <person name="Fedorova E."/>
            <person name="Kohlen W."/>
            <person name="Bisseling T."/>
            <person name="Smit S."/>
            <person name="Geurts R."/>
        </authorList>
    </citation>
    <scope>NUCLEOTIDE SEQUENCE [LARGE SCALE GENOMIC DNA]</scope>
    <source>
        <strain evidence="3">cv. WU1-14</strain>
    </source>
</reference>
<comment type="caution">
    <text evidence="2">The sequence shown here is derived from an EMBL/GenBank/DDBJ whole genome shotgun (WGS) entry which is preliminary data.</text>
</comment>
<protein>
    <submittedName>
        <fullName evidence="2">Uncharacterized protein</fullName>
    </submittedName>
</protein>
<dbReference type="AlphaFoldDB" id="A0A2P5ALF6"/>